<sequence>MKKQLLALAIGSMVVAPSVAMADKGPTVYGKVNVSYENFDNGTDDAWRLQSNASRIGVKGDLDLDVENLKAIYQAEFQIAVDDGDNSGQTFSQRNIFGGFQHKQLGTLKAGKFDTPFKVSQGKIDQFGDLEGDINKIVKGDVRANNIVQYTTPKLADAFSVNLALIPGEAAGTDRDGVADSISSSLVFDNGSIYASVGYDSEVSTTLNDLGSSTLVDAFHIAAKANIQNFELGALFQQSENSDSIGGMDYEDTTYIVSAAVKLDRWKLKAQYGMTDLDTSDDDLTLMAVGADYKVGKSSKVFGYYANVEADKGAKDDTTFGIGFEHNFSM</sequence>
<protein>
    <submittedName>
        <fullName evidence="13">Porin</fullName>
    </submittedName>
</protein>
<dbReference type="PANTHER" id="PTHR34501:SF9">
    <property type="entry name" value="MAJOR OUTER MEMBRANE PROTEIN P.IA"/>
    <property type="match status" value="1"/>
</dbReference>
<dbReference type="GO" id="GO:0009279">
    <property type="term" value="C:cell outer membrane"/>
    <property type="evidence" value="ECO:0007669"/>
    <property type="project" value="UniProtKB-SubCell"/>
</dbReference>
<dbReference type="InterPro" id="IPR050298">
    <property type="entry name" value="Gram-neg_bact_OMP"/>
</dbReference>
<keyword evidence="8" id="KW-0626">Porin</keyword>
<dbReference type="Gene3D" id="2.40.160.10">
    <property type="entry name" value="Porin"/>
    <property type="match status" value="1"/>
</dbReference>
<keyword evidence="4" id="KW-1134">Transmembrane beta strand</keyword>
<evidence type="ECO:0000256" key="9">
    <source>
        <dbReference type="ARBA" id="ARBA00023136"/>
    </source>
</evidence>
<dbReference type="InterPro" id="IPR023614">
    <property type="entry name" value="Porin_dom_sf"/>
</dbReference>
<evidence type="ECO:0000256" key="6">
    <source>
        <dbReference type="ARBA" id="ARBA00022729"/>
    </source>
</evidence>
<keyword evidence="6 11" id="KW-0732">Signal</keyword>
<name>A0A455W853_MARNT</name>
<keyword evidence="9" id="KW-0472">Membrane</keyword>
<evidence type="ECO:0000256" key="5">
    <source>
        <dbReference type="ARBA" id="ARBA00022692"/>
    </source>
</evidence>
<keyword evidence="10" id="KW-0998">Cell outer membrane</keyword>
<dbReference type="CDD" id="cd00342">
    <property type="entry name" value="gram_neg_porins"/>
    <property type="match status" value="1"/>
</dbReference>
<dbReference type="GO" id="GO:0046930">
    <property type="term" value="C:pore complex"/>
    <property type="evidence" value="ECO:0007669"/>
    <property type="project" value="UniProtKB-KW"/>
</dbReference>
<comment type="subunit">
    <text evidence="2">Homotrimer.</text>
</comment>
<dbReference type="GO" id="GO:0015288">
    <property type="term" value="F:porin activity"/>
    <property type="evidence" value="ECO:0007669"/>
    <property type="project" value="UniProtKB-KW"/>
</dbReference>
<evidence type="ECO:0000259" key="12">
    <source>
        <dbReference type="Pfam" id="PF13609"/>
    </source>
</evidence>
<comment type="subcellular location">
    <subcellularLocation>
        <location evidence="1">Cell outer membrane</location>
        <topology evidence="1">Multi-pass membrane protein</topology>
    </subcellularLocation>
</comment>
<evidence type="ECO:0000256" key="8">
    <source>
        <dbReference type="ARBA" id="ARBA00023114"/>
    </source>
</evidence>
<dbReference type="EMBL" id="AP019537">
    <property type="protein sequence ID" value="BBJ05669.1"/>
    <property type="molecule type" value="Genomic_DNA"/>
</dbReference>
<evidence type="ECO:0000256" key="11">
    <source>
        <dbReference type="SAM" id="SignalP"/>
    </source>
</evidence>
<gene>
    <name evidence="13" type="ORF">YBY_35180</name>
</gene>
<evidence type="ECO:0000256" key="3">
    <source>
        <dbReference type="ARBA" id="ARBA00022448"/>
    </source>
</evidence>
<accession>A0A455W853</accession>
<feature type="domain" description="Porin" evidence="12">
    <location>
        <begin position="12"/>
        <end position="312"/>
    </location>
</feature>
<keyword evidence="5" id="KW-0812">Transmembrane</keyword>
<dbReference type="PANTHER" id="PTHR34501">
    <property type="entry name" value="PROTEIN YDDL-RELATED"/>
    <property type="match status" value="1"/>
</dbReference>
<dbReference type="GO" id="GO:0006811">
    <property type="term" value="P:monoatomic ion transport"/>
    <property type="evidence" value="ECO:0007669"/>
    <property type="project" value="UniProtKB-KW"/>
</dbReference>
<evidence type="ECO:0000256" key="1">
    <source>
        <dbReference type="ARBA" id="ARBA00004571"/>
    </source>
</evidence>
<proteinExistence type="predicted"/>
<dbReference type="SUPFAM" id="SSF56935">
    <property type="entry name" value="Porins"/>
    <property type="match status" value="1"/>
</dbReference>
<keyword evidence="3" id="KW-0813">Transport</keyword>
<evidence type="ECO:0000256" key="4">
    <source>
        <dbReference type="ARBA" id="ARBA00022452"/>
    </source>
</evidence>
<dbReference type="AlphaFoldDB" id="A0A455W853"/>
<dbReference type="Pfam" id="PF13609">
    <property type="entry name" value="Porin_4"/>
    <property type="match status" value="1"/>
</dbReference>
<dbReference type="InterPro" id="IPR033900">
    <property type="entry name" value="Gram_neg_porin_domain"/>
</dbReference>
<evidence type="ECO:0000256" key="7">
    <source>
        <dbReference type="ARBA" id="ARBA00023065"/>
    </source>
</evidence>
<feature type="chain" id="PRO_5019720246" evidence="11">
    <location>
        <begin position="23"/>
        <end position="330"/>
    </location>
</feature>
<evidence type="ECO:0000256" key="2">
    <source>
        <dbReference type="ARBA" id="ARBA00011233"/>
    </source>
</evidence>
<keyword evidence="7" id="KW-0406">Ion transport</keyword>
<feature type="signal peptide" evidence="11">
    <location>
        <begin position="1"/>
        <end position="22"/>
    </location>
</feature>
<evidence type="ECO:0000313" key="13">
    <source>
        <dbReference type="EMBL" id="BBJ05669.1"/>
    </source>
</evidence>
<organism evidence="13">
    <name type="scientific">Marinobacter nauticus</name>
    <name type="common">Marinobacter hydrocarbonoclasticus</name>
    <name type="synonym">Marinobacter aquaeolei</name>
    <dbReference type="NCBI Taxonomy" id="2743"/>
    <lineage>
        <taxon>Bacteria</taxon>
        <taxon>Pseudomonadati</taxon>
        <taxon>Pseudomonadota</taxon>
        <taxon>Gammaproteobacteria</taxon>
        <taxon>Pseudomonadales</taxon>
        <taxon>Marinobacteraceae</taxon>
        <taxon>Marinobacter</taxon>
    </lineage>
</organism>
<evidence type="ECO:0000256" key="10">
    <source>
        <dbReference type="ARBA" id="ARBA00023237"/>
    </source>
</evidence>
<reference evidence="13" key="1">
    <citation type="submission" date="2019-03" db="EMBL/GenBank/DDBJ databases">
        <title>Whole genome analysis of nitrate-reducing bacteria Marinobacter hydrocarbonoclasticus YB03.</title>
        <authorList>
            <person name="Azam A.H."/>
            <person name="Yuk S.R."/>
            <person name="Kamarisima K."/>
            <person name="Miyanaga K."/>
            <person name="Tanji Y."/>
        </authorList>
    </citation>
    <scope>NUCLEOTIDE SEQUENCE</scope>
    <source>
        <strain evidence="13">YB03</strain>
    </source>
</reference>